<dbReference type="EMBL" id="JBHRTR010000028">
    <property type="protein sequence ID" value="MFC3228649.1"/>
    <property type="molecule type" value="Genomic_DNA"/>
</dbReference>
<dbReference type="SUPFAM" id="SSF51126">
    <property type="entry name" value="Pectin lyase-like"/>
    <property type="match status" value="1"/>
</dbReference>
<dbReference type="InterPro" id="IPR011050">
    <property type="entry name" value="Pectin_lyase_fold/virulence"/>
</dbReference>
<keyword evidence="1" id="KW-0732">Signal</keyword>
<dbReference type="Proteomes" id="UP001595528">
    <property type="component" value="Unassembled WGS sequence"/>
</dbReference>
<dbReference type="PROSITE" id="PS51208">
    <property type="entry name" value="AUTOTRANSPORTER"/>
    <property type="match status" value="1"/>
</dbReference>
<dbReference type="Gene3D" id="2.40.128.130">
    <property type="entry name" value="Autotransporter beta-domain"/>
    <property type="match status" value="1"/>
</dbReference>
<accession>A0ABV7L258</accession>
<reference evidence="4" key="1">
    <citation type="journal article" date="2019" name="Int. J. Syst. Evol. Microbiol.">
        <title>The Global Catalogue of Microorganisms (GCM) 10K type strain sequencing project: providing services to taxonomists for standard genome sequencing and annotation.</title>
        <authorList>
            <consortium name="The Broad Institute Genomics Platform"/>
            <consortium name="The Broad Institute Genome Sequencing Center for Infectious Disease"/>
            <person name="Wu L."/>
            <person name="Ma J."/>
        </authorList>
    </citation>
    <scope>NUCLEOTIDE SEQUENCE [LARGE SCALE GENOMIC DNA]</scope>
    <source>
        <strain evidence="4">KCTC 42964</strain>
    </source>
</reference>
<dbReference type="Pfam" id="PF03797">
    <property type="entry name" value="Autotransporter"/>
    <property type="match status" value="1"/>
</dbReference>
<feature type="chain" id="PRO_5045376803" evidence="1">
    <location>
        <begin position="36"/>
        <end position="1085"/>
    </location>
</feature>
<comment type="caution">
    <text evidence="3">The sequence shown here is derived from an EMBL/GenBank/DDBJ whole genome shotgun (WGS) entry which is preliminary data.</text>
</comment>
<evidence type="ECO:0000259" key="2">
    <source>
        <dbReference type="PROSITE" id="PS51208"/>
    </source>
</evidence>
<protein>
    <submittedName>
        <fullName evidence="3">Autotransporter domain-containing protein</fullName>
    </submittedName>
</protein>
<feature type="signal peptide" evidence="1">
    <location>
        <begin position="1"/>
        <end position="35"/>
    </location>
</feature>
<dbReference type="InterPro" id="IPR005546">
    <property type="entry name" value="Autotransporte_beta"/>
</dbReference>
<dbReference type="SMART" id="SM00869">
    <property type="entry name" value="Autotransporter"/>
    <property type="match status" value="1"/>
</dbReference>
<evidence type="ECO:0000313" key="4">
    <source>
        <dbReference type="Proteomes" id="UP001595528"/>
    </source>
</evidence>
<dbReference type="RefSeq" id="WP_379902547.1">
    <property type="nucleotide sequence ID" value="NZ_JBHRTR010000028.1"/>
</dbReference>
<proteinExistence type="predicted"/>
<sequence length="1085" mass="110963">MDSELARSPGNGSGRRRRRQIGLTLLAGVSAAAFAAPALAQSGTASSYSQQILNFANAVDTALHGSGGSGATAYSHEYAERGIDEHPQVDLSTNRAPMVVTDCSGWVNYTLNTVAPVHHALLNDSRKAAPFGALGERNKPWARAMVLQHYFNQMPVAGSSDTSQGFQQITDFGATSGDNSLQPGDVVAYCEGGWCTPTTSSGDTGHTFVVTAAPVEIKTEADYASTFAGHSHGRSGSDTLGKLLNDPELRVFAVKVVDSSTLTHYDDSRSFTSVPQSVKDAYPTEFGKGELSKGGLGSGYILLAVDSSGRVRQTRFADSDQWLPNNTAGSKGTDEKVFGAVRLTNSIALSSQLTVTKWSNTLNSFGGVEDLGEIAVDISGSNGSILLNGGGTLHLTGSNSYGGGTTVTDASTLVVNTDGNLGATSSGLTLNNGTLQVADGFASAAGRSLTLKTNGGTLTTTSSTGTASWAGTVGGSGALTIAKGHWTLSGDGSGYSGAASIASGARLTVSSGTTLGGSATVNSGGTLSGGGRVGHLTNHGTVAPGSANTLTTSGAYTQTSGGTLTIGLASAAQHAKLVSTGTANLDGTLKAELVGSYVPEVDASFRIVEASAISGRFSTVDAAFSQTLTGEVSYGTTDVTLTAKRDYANDKLHGKLNDPDLRSVATALNERSGVRSGAAHTALNAIDRISTSSQAGQALHQLKPHNPTAHAQTAIATSKGHSSRVGTRLNGLRDASATTGAGDAASGLSAGAPTAGFASPFANAFANGGAVAGALFQLANAPDQVDPGRMLPAGVMDAGQPALTGDRPVGMFAYGTGLLGYQDTTSEREGYRFDGGGLTLGMDYLLSDRIVVGLAGSYAQTTTKYQGGSDVSDAETWSVGPYAMFTDGPLYLEGVASYSWSSYDNTRTVDLGTYSAVSNSSPDGRQYSLYAGGGYDFAIAPGTTLGPTASLQYTRGEVDGYTETGSNPFNLTVGSQSMTSLQSSLGARLRGDFAGDWGRVLPELRLGWSHEFDNDATTVTSQLSGGTIPFTTTGDDPVRDWVNLGAEVALQLSNSTSLFASTDGQMSFNRENAALSASAGVRVAF</sequence>
<evidence type="ECO:0000313" key="3">
    <source>
        <dbReference type="EMBL" id="MFC3228649.1"/>
    </source>
</evidence>
<dbReference type="InterPro" id="IPR036709">
    <property type="entry name" value="Autotransporte_beta_dom_sf"/>
</dbReference>
<dbReference type="SUPFAM" id="SSF103515">
    <property type="entry name" value="Autotransporter"/>
    <property type="match status" value="1"/>
</dbReference>
<feature type="domain" description="Autotransporter" evidence="2">
    <location>
        <begin position="804"/>
        <end position="1085"/>
    </location>
</feature>
<gene>
    <name evidence="3" type="ORF">ACFOGJ_15500</name>
</gene>
<keyword evidence="4" id="KW-1185">Reference proteome</keyword>
<name>A0ABV7L258_9PROT</name>
<organism evidence="3 4">
    <name type="scientific">Marinibaculum pumilum</name>
    <dbReference type="NCBI Taxonomy" id="1766165"/>
    <lineage>
        <taxon>Bacteria</taxon>
        <taxon>Pseudomonadati</taxon>
        <taxon>Pseudomonadota</taxon>
        <taxon>Alphaproteobacteria</taxon>
        <taxon>Rhodospirillales</taxon>
        <taxon>Rhodospirillaceae</taxon>
        <taxon>Marinibaculum</taxon>
    </lineage>
</organism>
<evidence type="ECO:0000256" key="1">
    <source>
        <dbReference type="SAM" id="SignalP"/>
    </source>
</evidence>